<name>G5IKD3_9FIRM</name>
<evidence type="ECO:0000313" key="9">
    <source>
        <dbReference type="EMBL" id="EHI58039.1"/>
    </source>
</evidence>
<evidence type="ECO:0000256" key="5">
    <source>
        <dbReference type="ARBA" id="ARBA00022989"/>
    </source>
</evidence>
<keyword evidence="5 7" id="KW-1133">Transmembrane helix</keyword>
<keyword evidence="4 7" id="KW-0812">Transmembrane</keyword>
<reference evidence="9 10" key="1">
    <citation type="submission" date="2011-08" db="EMBL/GenBank/DDBJ databases">
        <title>The Genome Sequence of Clostridium hathewayi WAL-18680.</title>
        <authorList>
            <consortium name="The Broad Institute Genome Sequencing Platform"/>
            <person name="Earl A."/>
            <person name="Ward D."/>
            <person name="Feldgarden M."/>
            <person name="Gevers D."/>
            <person name="Finegold S.M."/>
            <person name="Summanen P.H."/>
            <person name="Molitoris D.R."/>
            <person name="Song M."/>
            <person name="Daigneault M."/>
            <person name="Allen-Vercoe E."/>
            <person name="Young S.K."/>
            <person name="Zeng Q."/>
            <person name="Gargeya S."/>
            <person name="Fitzgerald M."/>
            <person name="Haas B."/>
            <person name="Abouelleil A."/>
            <person name="Alvarado L."/>
            <person name="Arachchi H.M."/>
            <person name="Berlin A."/>
            <person name="Brown A."/>
            <person name="Chapman S.B."/>
            <person name="Chen Z."/>
            <person name="Dunbar C."/>
            <person name="Freedman E."/>
            <person name="Gearin G."/>
            <person name="Gellesch M."/>
            <person name="Goldberg J."/>
            <person name="Griggs A."/>
            <person name="Gujja S."/>
            <person name="Heiman D."/>
            <person name="Howarth C."/>
            <person name="Larson L."/>
            <person name="Lui A."/>
            <person name="MacDonald P.J.P."/>
            <person name="Montmayeur A."/>
            <person name="Murphy C."/>
            <person name="Neiman D."/>
            <person name="Pearson M."/>
            <person name="Priest M."/>
            <person name="Roberts A."/>
            <person name="Saif S."/>
            <person name="Shea T."/>
            <person name="Shenoy N."/>
            <person name="Sisk P."/>
            <person name="Stolte C."/>
            <person name="Sykes S."/>
            <person name="Wortman J."/>
            <person name="Nusbaum C."/>
            <person name="Birren B."/>
        </authorList>
    </citation>
    <scope>NUCLEOTIDE SEQUENCE [LARGE SCALE GENOMIC DNA]</scope>
    <source>
        <strain evidence="9 10">WAL-18680</strain>
    </source>
</reference>
<organism evidence="9 10">
    <name type="scientific">Hungatella hathewayi WAL-18680</name>
    <dbReference type="NCBI Taxonomy" id="742737"/>
    <lineage>
        <taxon>Bacteria</taxon>
        <taxon>Bacillati</taxon>
        <taxon>Bacillota</taxon>
        <taxon>Clostridia</taxon>
        <taxon>Lachnospirales</taxon>
        <taxon>Lachnospiraceae</taxon>
        <taxon>Hungatella</taxon>
    </lineage>
</organism>
<dbReference type="RefSeq" id="WP_006781952.1">
    <property type="nucleotide sequence ID" value="NZ_CP040506.1"/>
</dbReference>
<feature type="transmembrane region" description="Helical" evidence="7">
    <location>
        <begin position="69"/>
        <end position="91"/>
    </location>
</feature>
<dbReference type="AlphaFoldDB" id="G5IKD3"/>
<evidence type="ECO:0000256" key="4">
    <source>
        <dbReference type="ARBA" id="ARBA00022692"/>
    </source>
</evidence>
<accession>G5IKD3</accession>
<dbReference type="PANTHER" id="PTHR30489:SF0">
    <property type="entry name" value="LIPOPROTEIN-RELEASING SYSTEM TRANSMEMBRANE PROTEIN LOLE"/>
    <property type="match status" value="1"/>
</dbReference>
<feature type="transmembrane region" description="Helical" evidence="7">
    <location>
        <begin position="555"/>
        <end position="577"/>
    </location>
</feature>
<dbReference type="Proteomes" id="UP000005384">
    <property type="component" value="Unassembled WGS sequence"/>
</dbReference>
<protein>
    <recommendedName>
        <fullName evidence="8">ABC3 transporter permease C-terminal domain-containing protein</fullName>
    </recommendedName>
</protein>
<dbReference type="GO" id="GO:0098797">
    <property type="term" value="C:plasma membrane protein complex"/>
    <property type="evidence" value="ECO:0007669"/>
    <property type="project" value="TreeGrafter"/>
</dbReference>
<dbReference type="InterPro" id="IPR051447">
    <property type="entry name" value="Lipoprotein-release_system"/>
</dbReference>
<sequence length="597" mass="65758">MGYVKRQLKRELCRDRGFLLLLLGLSAFPSFMYFFVHASVDGNLRWLDGLASLTENQVLYRNGLVSNGILAGNVLLAFGGLAGFGVALYFYRFFRANQVEFGCLKALGFMDRELERYIVLFAVCLALAGAVMGLAGGYFVSDILIRAGEESYQVNGLVKGLNPGSFLIGTLVPPAVAGTAVFGTYWMIRGRETGILMAETKEGESMKRTLRLADTAAAFVPGKYRRQVRLALRKPVTVLLILGASASFSIMFILAYSLTLSSGVIFKSQTEGHNYRYNTTFEMPVLDEEREKGGKSLADVENADGKAGEVRYLAVSGNVTISGNEISQNVIGMEGSSPMFELLDNDKRTLPAPSGDEIVIGAALHEMYGINPGDTVVVSFSGSESPLAREMKMTVVSIAFNAAADSIYMEKRTLAAILSLSPDAYTGIWSMNPPVADIDAHEGLHPVIQSHEEKLEILRRDSVSNRSSAVINQVMGCFIGCILLYLALLLNFQDSAKEIQILRLIGYVPGEIRRMLLDIYRPLLWLSFFLTLWPGILTVKAILKSLSLQIGDYLPFRTNVLVILGIFLLQNLVYWLVQLSFRRAICRVEPLNDAAKY</sequence>
<dbReference type="PANTHER" id="PTHR30489">
    <property type="entry name" value="LIPOPROTEIN-RELEASING SYSTEM TRANSMEMBRANE PROTEIN LOLE"/>
    <property type="match status" value="1"/>
</dbReference>
<dbReference type="InterPro" id="IPR003838">
    <property type="entry name" value="ABC3_permease_C"/>
</dbReference>
<feature type="transmembrane region" description="Helical" evidence="7">
    <location>
        <begin position="470"/>
        <end position="492"/>
    </location>
</feature>
<feature type="transmembrane region" description="Helical" evidence="7">
    <location>
        <begin position="523"/>
        <end position="543"/>
    </location>
</feature>
<evidence type="ECO:0000256" key="7">
    <source>
        <dbReference type="SAM" id="Phobius"/>
    </source>
</evidence>
<comment type="caution">
    <text evidence="9">The sequence shown here is derived from an EMBL/GenBank/DDBJ whole genome shotgun (WGS) entry which is preliminary data.</text>
</comment>
<dbReference type="PATRIC" id="fig|742737.3.peg.3946"/>
<evidence type="ECO:0000256" key="6">
    <source>
        <dbReference type="ARBA" id="ARBA00023136"/>
    </source>
</evidence>
<dbReference type="EMBL" id="ADLN01000109">
    <property type="protein sequence ID" value="EHI58039.1"/>
    <property type="molecule type" value="Genomic_DNA"/>
</dbReference>
<evidence type="ECO:0000256" key="3">
    <source>
        <dbReference type="ARBA" id="ARBA00022475"/>
    </source>
</evidence>
<keyword evidence="10" id="KW-1185">Reference proteome</keyword>
<gene>
    <name evidence="9" type="ORF">HMPREF9473_03961</name>
</gene>
<evidence type="ECO:0000259" key="8">
    <source>
        <dbReference type="Pfam" id="PF02687"/>
    </source>
</evidence>
<dbReference type="GO" id="GO:0044874">
    <property type="term" value="P:lipoprotein localization to outer membrane"/>
    <property type="evidence" value="ECO:0007669"/>
    <property type="project" value="TreeGrafter"/>
</dbReference>
<dbReference type="Pfam" id="PF02687">
    <property type="entry name" value="FtsX"/>
    <property type="match status" value="2"/>
</dbReference>
<feature type="domain" description="ABC3 transporter permease C-terminal" evidence="8">
    <location>
        <begin position="478"/>
        <end position="589"/>
    </location>
</feature>
<evidence type="ECO:0000256" key="1">
    <source>
        <dbReference type="ARBA" id="ARBA00004651"/>
    </source>
</evidence>
<evidence type="ECO:0000256" key="2">
    <source>
        <dbReference type="ARBA" id="ARBA00005236"/>
    </source>
</evidence>
<feature type="transmembrane region" description="Helical" evidence="7">
    <location>
        <begin position="236"/>
        <end position="258"/>
    </location>
</feature>
<comment type="subcellular location">
    <subcellularLocation>
        <location evidence="1">Cell membrane</location>
        <topology evidence="1">Multi-pass membrane protein</topology>
    </subcellularLocation>
</comment>
<comment type="similarity">
    <text evidence="2">Belongs to the ABC-4 integral membrane protein family. LolC/E subfamily.</text>
</comment>
<feature type="transmembrane region" description="Helical" evidence="7">
    <location>
        <begin position="20"/>
        <end position="40"/>
    </location>
</feature>
<dbReference type="HOGENOM" id="CLU_479743_0_0_9"/>
<feature type="transmembrane region" description="Helical" evidence="7">
    <location>
        <begin position="166"/>
        <end position="188"/>
    </location>
</feature>
<keyword evidence="3" id="KW-1003">Cell membrane</keyword>
<feature type="transmembrane region" description="Helical" evidence="7">
    <location>
        <begin position="117"/>
        <end position="140"/>
    </location>
</feature>
<evidence type="ECO:0000313" key="10">
    <source>
        <dbReference type="Proteomes" id="UP000005384"/>
    </source>
</evidence>
<feature type="domain" description="ABC3 transporter permease C-terminal" evidence="8">
    <location>
        <begin position="78"/>
        <end position="191"/>
    </location>
</feature>
<proteinExistence type="inferred from homology"/>
<keyword evidence="6 7" id="KW-0472">Membrane</keyword>